<evidence type="ECO:0000313" key="11">
    <source>
        <dbReference type="EMBL" id="KZM82862.1"/>
    </source>
</evidence>
<dbReference type="GO" id="GO:0003777">
    <property type="term" value="F:microtubule motor activity"/>
    <property type="evidence" value="ECO:0007669"/>
    <property type="project" value="InterPro"/>
</dbReference>
<dbReference type="CDD" id="cd01373">
    <property type="entry name" value="KISc_KLP2_like"/>
    <property type="match status" value="1"/>
</dbReference>
<name>A0A175YJ20_DAUCS</name>
<protein>
    <recommendedName>
        <fullName evidence="10">Kinesin motor domain-containing protein</fullName>
    </recommendedName>
</protein>
<organism evidence="11">
    <name type="scientific">Daucus carota subsp. sativus</name>
    <name type="common">Carrot</name>
    <dbReference type="NCBI Taxonomy" id="79200"/>
    <lineage>
        <taxon>Eukaryota</taxon>
        <taxon>Viridiplantae</taxon>
        <taxon>Streptophyta</taxon>
        <taxon>Embryophyta</taxon>
        <taxon>Tracheophyta</taxon>
        <taxon>Spermatophyta</taxon>
        <taxon>Magnoliopsida</taxon>
        <taxon>eudicotyledons</taxon>
        <taxon>Gunneridae</taxon>
        <taxon>Pentapetalae</taxon>
        <taxon>asterids</taxon>
        <taxon>campanulids</taxon>
        <taxon>Apiales</taxon>
        <taxon>Apiaceae</taxon>
        <taxon>Apioideae</taxon>
        <taxon>Scandiceae</taxon>
        <taxon>Daucinae</taxon>
        <taxon>Daucus</taxon>
        <taxon>Daucus sect. Daucus</taxon>
    </lineage>
</organism>
<dbReference type="PANTHER" id="PTHR37739:SF18">
    <property type="entry name" value="KINESIN-LIKE PROTEIN KIN-12C"/>
    <property type="match status" value="1"/>
</dbReference>
<evidence type="ECO:0000256" key="7">
    <source>
        <dbReference type="PROSITE-ProRule" id="PRU00283"/>
    </source>
</evidence>
<feature type="coiled-coil region" evidence="8">
    <location>
        <begin position="853"/>
        <end position="887"/>
    </location>
</feature>
<accession>A0A175YJ20</accession>
<feature type="domain" description="Kinesin motor" evidence="10">
    <location>
        <begin position="179"/>
        <end position="516"/>
    </location>
</feature>
<dbReference type="InterPro" id="IPR027417">
    <property type="entry name" value="P-loop_NTPase"/>
</dbReference>
<dbReference type="GO" id="GO:0007018">
    <property type="term" value="P:microtubule-based movement"/>
    <property type="evidence" value="ECO:0007669"/>
    <property type="project" value="InterPro"/>
</dbReference>
<feature type="coiled-coil region" evidence="8">
    <location>
        <begin position="1919"/>
        <end position="1967"/>
    </location>
</feature>
<keyword evidence="2 7" id="KW-0547">Nucleotide-binding</keyword>
<dbReference type="FunFam" id="3.40.850.10:FF:000033">
    <property type="entry name" value="Kinesin-like protein KIN-12E"/>
    <property type="match status" value="1"/>
</dbReference>
<evidence type="ECO:0000256" key="1">
    <source>
        <dbReference type="ARBA" id="ARBA00022701"/>
    </source>
</evidence>
<dbReference type="STRING" id="79200.A0A175YJ20"/>
<keyword evidence="4 8" id="KW-0175">Coiled coil</keyword>
<dbReference type="GO" id="GO:0005874">
    <property type="term" value="C:microtubule"/>
    <property type="evidence" value="ECO:0007669"/>
    <property type="project" value="UniProtKB-KW"/>
</dbReference>
<dbReference type="InterPro" id="IPR019821">
    <property type="entry name" value="Kinesin_motor_CS"/>
</dbReference>
<comment type="similarity">
    <text evidence="6">Belongs to the TRAFAC class myosin-kinesin ATPase superfamily. Kinesin family. KIN-12 subfamily.</text>
</comment>
<feature type="compositionally biased region" description="Basic and acidic residues" evidence="9">
    <location>
        <begin position="583"/>
        <end position="596"/>
    </location>
</feature>
<dbReference type="InterPro" id="IPR001752">
    <property type="entry name" value="Kinesin_motor_dom"/>
</dbReference>
<dbReference type="OMA" id="TMMGEIN"/>
<evidence type="ECO:0000256" key="2">
    <source>
        <dbReference type="ARBA" id="ARBA00022741"/>
    </source>
</evidence>
<dbReference type="PANTHER" id="PTHR37739">
    <property type="entry name" value="KINESIN-LIKE PROTEIN KIN-12D"/>
    <property type="match status" value="1"/>
</dbReference>
<keyword evidence="3 7" id="KW-0067">ATP-binding</keyword>
<dbReference type="PRINTS" id="PR00380">
    <property type="entry name" value="KINESINHEAVY"/>
</dbReference>
<feature type="region of interest" description="Disordered" evidence="9">
    <location>
        <begin position="89"/>
        <end position="127"/>
    </location>
</feature>
<sequence>MSKDTAPSSVRSISRNSIKFTEPNENDLESLSSDRFANFPPPRTPLNSIPDPCQYLEHKASQEIDCEGSRQGKSSDARLEASVAMMMSRRGGNVGNCDGSRVSSKWKANSEPNSANSTPARRISSVGVSTGPRVSVYGGEKGGSSCKASKRLSVGNFEVPEEIMKFDLVEDPLFWNDHNVQTLIRIRPLNNSEKVSQGYGRCLKQESPQSLMWLGHPELRFTFDHIACETISQEKLFRVAGLPMVDNCMSGYNSCMFAYGQTGSGKTYTMIGDIGQMDGKLNEDCGITPRIFEYLFKRIHEEEESRRDERLEYSCKCSFLEIYNEQITDLLDPSSTNLQLREDLKNGVYVENLKEYNVRTVTDVLKLLFQGVANRKMAATNMNSESSRSHSVFTCIIESHWEKDSVTHLRFGRLNLVDLAGSERQKSSGAEGDRLKEAANINKSLSTLGLVIMSLVDVAHGKHRHVPYRDSRLTFLLQDSLGGNSKTTIIANVSPSVCSASETLSTLKFAQRAKLIQNNAKVNEDASGDVTALQRQIQQLKGQLSFLMKAGSNPRPLSHSAPSSQTSMREDFPETEDSAGESDTYHDQNMTHDQDRKLKRLEATLKGALRREKFAETEVKRLEAEVAHMNRLAQQREEDAQLTKMMLRDYEKKFKRLELLADGLVSADKYLVDENQSLKEENELLRARSIRNPELTRFALENMKLLEQLQLFQNFYEQGEREILLSEVSELRNKLLEALEAQENYDQSKYISRRDDQGNNVAEELEGCRDMNTKLIRKFEDLQTEVTQYMNQDQATVHSAEIIPIKSIYGDMEVSSSQGDGIQQNQSDHHMTVPLPLQSSDTLKELVDAKVLIEALENDQICLIKELEFAQQENHRLMEKLSNKDNVERHATITVDDHYTNRDVMNKNLDVSPEGNKHIMNDGLQLKLDEMTKDLEDAQLLSSHYLNNTAIDLSRKHETDLICAEAEMEASKTILHLQEEVATLQSKLQDTVHCMTEENDRLRIKLAEKEDEKQGIHAEWEKASLDLTNILLEGSKSLKDASFQIEHISSSFPHVKNETRERVERVVEVCMEKEEKILLLERSLEDAQKAVLQMEQRLKSLKGAAMVFTEIQHIENCPSIKETTVLDEKISIIELFERKLKSKEDQLIEADKCANAALLVVNRLVDHMDFALTENSKEDTCWSATSQTTGMKKVLPLDENQSDSAMLESETVSNAKSYLSSIHSDIHKSAFLYKEVIQEFAIDVQRMKKYWVELKENCKSVRHVPESSKDDDGHKMLIQITDELANINARLETTRACTNNLVDMCALQATAEALQEVEIKLANFSLDSTVSSESTTSGLDEFSSRCNRFPVMSPGQTLKLESEEGQLPKSSQPMKLSKEIQATIFCLRQEFRMIYDAFISVNLRLAQLFKEKDMGDYITGKENCLPQLPKFMNDDEQNILDYELFEFTVPETSNFVQPTELVIQAKAGCSNLKEFVPDWELSHTSTFFKKFEEARATMQEADVMLNALLKANEDSRQLSGTWRQAGEDLMLEKVSLTEEIEQLKSSLHLKDAENEILHDQIHGSFIEIANLVTSLEGSILHTQRDTEKMCKAVFSDALMMVKEIMKHICISRASLEGICTEAMEREFAYFVLHQCTVGEYLKKFKSSSEEISLHQNKLQQNHDYLLTCKHMIGESDMSTNIMQGKAQGISASLSRMEDVKSGKSYTDTIFENLELRKELQRKDVLLKGLLFDISLLQESTSTSKDLKVETENLVASLSQNQHKLQIKISEVEDLLVQNTNLEQRLANTESALFVANSDLEQMKETIDDLSSQNDEFKVLLRDLYLRKSEAEEQLAEQRDVVKALEKEILLKTNSAEKQLYSSFEDLENYSRMVSGERDQLCEQIVVLQDKLDMAYSLADENEAIAVEARQESEASKMYAEQKEEEVKILEHSVEELECTINVLEKKVNEMDEEVERHRIMRDSLEVETQALRERLLTVENYAENMESEHSTGRPAEDQLSRSLELHDAHKRILALEKELAEQTKEIRQSKEYISELLLHAEAQASQYQQKYKTLEAMVQEVKTDSSNAISVSSMLDKTEKGLSKPRGSSSPFRCIGGLVQQMNVEKEKELSAAKIRIEELIVLNASRQKEVCMLNTRLAAAESMTHDVIRDLLGVKLDMTNYANMMDQFQVQKLVEEAQQQAEKFITMADKTNLQKKVAELDDLVKKICGTQTTQPRHGLMRSSTEYNKLPTDSGRQLDRRSQHYKSENSRAHGKLDGHGTDLKFRKPKV</sequence>
<dbReference type="SMART" id="SM00129">
    <property type="entry name" value="KISc"/>
    <property type="match status" value="1"/>
</dbReference>
<keyword evidence="5 7" id="KW-0505">Motor protein</keyword>
<feature type="region of interest" description="Disordered" evidence="9">
    <location>
        <begin position="549"/>
        <end position="596"/>
    </location>
</feature>
<gene>
    <name evidence="11" type="ORF">DCAR_030431</name>
</gene>
<feature type="region of interest" description="Disordered" evidence="9">
    <location>
        <begin position="1"/>
        <end position="51"/>
    </location>
</feature>
<evidence type="ECO:0000256" key="9">
    <source>
        <dbReference type="SAM" id="MobiDB-lite"/>
    </source>
</evidence>
<keyword evidence="1" id="KW-0493">Microtubule</keyword>
<feature type="compositionally biased region" description="Polar residues" evidence="9">
    <location>
        <begin position="101"/>
        <end position="119"/>
    </location>
</feature>
<feature type="coiled-coil region" evidence="8">
    <location>
        <begin position="992"/>
        <end position="1019"/>
    </location>
</feature>
<evidence type="ECO:0000256" key="6">
    <source>
        <dbReference type="ARBA" id="ARBA00034488"/>
    </source>
</evidence>
<feature type="binding site" evidence="7">
    <location>
        <begin position="260"/>
        <end position="267"/>
    </location>
    <ligand>
        <name>ATP</name>
        <dbReference type="ChEBI" id="CHEBI:30616"/>
    </ligand>
</feature>
<evidence type="ECO:0000256" key="4">
    <source>
        <dbReference type="ARBA" id="ARBA00023054"/>
    </source>
</evidence>
<evidence type="ECO:0000256" key="5">
    <source>
        <dbReference type="ARBA" id="ARBA00023175"/>
    </source>
</evidence>
<dbReference type="InterPro" id="IPR036961">
    <property type="entry name" value="Kinesin_motor_dom_sf"/>
</dbReference>
<reference evidence="11" key="1">
    <citation type="journal article" date="2016" name="Nat. Genet.">
        <title>A high-quality carrot genome assembly provides new insights into carotenoid accumulation and asterid genome evolution.</title>
        <authorList>
            <person name="Iorizzo M."/>
            <person name="Ellison S."/>
            <person name="Senalik D."/>
            <person name="Zeng P."/>
            <person name="Satapoomin P."/>
            <person name="Huang J."/>
            <person name="Bowman M."/>
            <person name="Iovene M."/>
            <person name="Sanseverino W."/>
            <person name="Cavagnaro P."/>
            <person name="Yildiz M."/>
            <person name="Macko-Podgorni A."/>
            <person name="Moranska E."/>
            <person name="Grzebelus E."/>
            <person name="Grzebelus D."/>
            <person name="Ashrafi H."/>
            <person name="Zheng Z."/>
            <person name="Cheng S."/>
            <person name="Spooner D."/>
            <person name="Van Deynze A."/>
            <person name="Simon P."/>
        </authorList>
    </citation>
    <scope>NUCLEOTIDE SEQUENCE [LARGE SCALE GENOMIC DNA]</scope>
    <source>
        <tissue evidence="11">Leaf</tissue>
    </source>
</reference>
<dbReference type="GO" id="GO:0008017">
    <property type="term" value="F:microtubule binding"/>
    <property type="evidence" value="ECO:0007669"/>
    <property type="project" value="InterPro"/>
</dbReference>
<feature type="region of interest" description="Disordered" evidence="9">
    <location>
        <begin position="2215"/>
        <end position="2270"/>
    </location>
</feature>
<dbReference type="Pfam" id="PF00225">
    <property type="entry name" value="Kinesin"/>
    <property type="match status" value="1"/>
</dbReference>
<evidence type="ECO:0000256" key="8">
    <source>
        <dbReference type="SAM" id="Coils"/>
    </source>
</evidence>
<dbReference type="InterPro" id="IPR044986">
    <property type="entry name" value="KIF15/KIN-12"/>
</dbReference>
<feature type="coiled-coil region" evidence="8">
    <location>
        <begin position="1070"/>
        <end position="1146"/>
    </location>
</feature>
<dbReference type="PROSITE" id="PS00411">
    <property type="entry name" value="KINESIN_MOTOR_1"/>
    <property type="match status" value="1"/>
</dbReference>
<dbReference type="Gene3D" id="3.40.850.10">
    <property type="entry name" value="Kinesin motor domain"/>
    <property type="match status" value="1"/>
</dbReference>
<feature type="coiled-coil region" evidence="8">
    <location>
        <begin position="598"/>
        <end position="639"/>
    </location>
</feature>
<dbReference type="GO" id="GO:0005524">
    <property type="term" value="F:ATP binding"/>
    <property type="evidence" value="ECO:0007669"/>
    <property type="project" value="UniProtKB-UniRule"/>
</dbReference>
<dbReference type="SUPFAM" id="SSF52540">
    <property type="entry name" value="P-loop containing nucleoside triphosphate hydrolases"/>
    <property type="match status" value="1"/>
</dbReference>
<feature type="coiled-coil region" evidence="8">
    <location>
        <begin position="2005"/>
        <end position="2064"/>
    </location>
</feature>
<feature type="compositionally biased region" description="Polar residues" evidence="9">
    <location>
        <begin position="1"/>
        <end position="19"/>
    </location>
</feature>
<comment type="caution">
    <text evidence="11">The sequence shown here is derived from an EMBL/GenBank/DDBJ whole genome shotgun (WGS) entry which is preliminary data.</text>
</comment>
<feature type="coiled-coil region" evidence="8">
    <location>
        <begin position="1764"/>
        <end position="1847"/>
    </location>
</feature>
<evidence type="ECO:0000259" key="10">
    <source>
        <dbReference type="PROSITE" id="PS50067"/>
    </source>
</evidence>
<dbReference type="EMBL" id="LNRQ01000009">
    <property type="protein sequence ID" value="KZM82862.1"/>
    <property type="molecule type" value="Genomic_DNA"/>
</dbReference>
<dbReference type="Gramene" id="KZM82862">
    <property type="protein sequence ID" value="KZM82862"/>
    <property type="gene ID" value="DCAR_030431"/>
</dbReference>
<evidence type="ECO:0000256" key="3">
    <source>
        <dbReference type="ARBA" id="ARBA00022840"/>
    </source>
</evidence>
<proteinExistence type="inferred from homology"/>
<dbReference type="PROSITE" id="PS50067">
    <property type="entry name" value="KINESIN_MOTOR_2"/>
    <property type="match status" value="1"/>
</dbReference>
<feature type="compositionally biased region" description="Polar residues" evidence="9">
    <location>
        <begin position="2215"/>
        <end position="2227"/>
    </location>
</feature>
<feature type="compositionally biased region" description="Basic and acidic residues" evidence="9">
    <location>
        <begin position="2236"/>
        <end position="2270"/>
    </location>
</feature>